<dbReference type="GO" id="GO:0043952">
    <property type="term" value="P:protein transport by the Sec complex"/>
    <property type="evidence" value="ECO:0007669"/>
    <property type="project" value="UniProtKB-UniRule"/>
</dbReference>
<dbReference type="InterPro" id="IPR022645">
    <property type="entry name" value="SecD/SecF_bac"/>
</dbReference>
<dbReference type="GO" id="GO:0006605">
    <property type="term" value="P:protein targeting"/>
    <property type="evidence" value="ECO:0007669"/>
    <property type="project" value="UniProtKB-UniRule"/>
</dbReference>
<keyword evidence="6 9" id="KW-1133">Transmembrane helix</keyword>
<dbReference type="Pfam" id="PF02355">
    <property type="entry name" value="SecD_SecF_C"/>
    <property type="match status" value="1"/>
</dbReference>
<dbReference type="Pfam" id="PF07549">
    <property type="entry name" value="Sec_GG"/>
    <property type="match status" value="1"/>
</dbReference>
<dbReference type="AlphaFoldDB" id="A0A269PDW7"/>
<evidence type="ECO:0000256" key="8">
    <source>
        <dbReference type="ARBA" id="ARBA00023136"/>
    </source>
</evidence>
<evidence type="ECO:0000313" key="13">
    <source>
        <dbReference type="Proteomes" id="UP000215771"/>
    </source>
</evidence>
<dbReference type="EMBL" id="NQMQ01000010">
    <property type="protein sequence ID" value="PAJ70169.1"/>
    <property type="molecule type" value="Genomic_DNA"/>
</dbReference>
<dbReference type="PANTHER" id="PTHR30081">
    <property type="entry name" value="PROTEIN-EXPORT MEMBRANE PROTEIN SEC"/>
    <property type="match status" value="1"/>
</dbReference>
<comment type="caution">
    <text evidence="12">The sequence shown here is derived from an EMBL/GenBank/DDBJ whole genome shotgun (WGS) entry which is preliminary data.</text>
</comment>
<organism evidence="12 13">
    <name type="scientific">Corynebacterium hadale</name>
    <dbReference type="NCBI Taxonomy" id="2026255"/>
    <lineage>
        <taxon>Bacteria</taxon>
        <taxon>Bacillati</taxon>
        <taxon>Actinomycetota</taxon>
        <taxon>Actinomycetes</taxon>
        <taxon>Mycobacteriales</taxon>
        <taxon>Corynebacteriaceae</taxon>
        <taxon>Corynebacterium</taxon>
    </lineage>
</organism>
<dbReference type="Proteomes" id="UP000215771">
    <property type="component" value="Unassembled WGS sequence"/>
</dbReference>
<dbReference type="NCBIfam" id="TIGR00966">
    <property type="entry name" value="transloc_SecF"/>
    <property type="match status" value="1"/>
</dbReference>
<evidence type="ECO:0000256" key="6">
    <source>
        <dbReference type="ARBA" id="ARBA00022989"/>
    </source>
</evidence>
<feature type="transmembrane region" description="Helical" evidence="9">
    <location>
        <begin position="211"/>
        <end position="232"/>
    </location>
</feature>
<feature type="region of interest" description="Disordered" evidence="10">
    <location>
        <begin position="365"/>
        <end position="408"/>
    </location>
</feature>
<keyword evidence="7 9" id="KW-0811">Translocation</keyword>
<protein>
    <recommendedName>
        <fullName evidence="9">Protein-export membrane protein SecF</fullName>
    </recommendedName>
</protein>
<dbReference type="GO" id="GO:0005886">
    <property type="term" value="C:plasma membrane"/>
    <property type="evidence" value="ECO:0007669"/>
    <property type="project" value="UniProtKB-SubCell"/>
</dbReference>
<comment type="subunit">
    <text evidence="9">Forms a complex with SecD. Part of the essential Sec protein translocation apparatus which comprises SecA, SecYEG and auxiliary proteins SecDF. Other proteins may also be involved.</text>
</comment>
<dbReference type="HAMAP" id="MF_01464_B">
    <property type="entry name" value="SecF_B"/>
    <property type="match status" value="1"/>
</dbReference>
<feature type="transmembrane region" description="Helical" evidence="9">
    <location>
        <begin position="270"/>
        <end position="290"/>
    </location>
</feature>
<gene>
    <name evidence="9 12" type="primary">secF</name>
    <name evidence="12" type="ORF">CIG21_04770</name>
</gene>
<evidence type="ECO:0000256" key="2">
    <source>
        <dbReference type="ARBA" id="ARBA00022448"/>
    </source>
</evidence>
<reference evidence="12 13" key="1">
    <citation type="submission" date="2017-08" db="EMBL/GenBank/DDBJ databases">
        <authorList>
            <person name="de Groot N.N."/>
        </authorList>
    </citation>
    <scope>NUCLEOTIDE SEQUENCE [LARGE SCALE GENOMIC DNA]</scope>
    <source>
        <strain evidence="12 13">NBT06-6</strain>
    </source>
</reference>
<evidence type="ECO:0000256" key="5">
    <source>
        <dbReference type="ARBA" id="ARBA00022927"/>
    </source>
</evidence>
<dbReference type="GO" id="GO:0015450">
    <property type="term" value="F:protein-transporting ATPase activity"/>
    <property type="evidence" value="ECO:0007669"/>
    <property type="project" value="InterPro"/>
</dbReference>
<keyword evidence="4 9" id="KW-0812">Transmembrane</keyword>
<dbReference type="SUPFAM" id="SSF82866">
    <property type="entry name" value="Multidrug efflux transporter AcrB transmembrane domain"/>
    <property type="match status" value="1"/>
</dbReference>
<feature type="domain" description="Protein export membrane protein SecD/SecF C-terminal" evidence="11">
    <location>
        <begin position="139"/>
        <end position="323"/>
    </location>
</feature>
<evidence type="ECO:0000256" key="10">
    <source>
        <dbReference type="SAM" id="MobiDB-lite"/>
    </source>
</evidence>
<evidence type="ECO:0000256" key="3">
    <source>
        <dbReference type="ARBA" id="ARBA00022475"/>
    </source>
</evidence>
<proteinExistence type="inferred from homology"/>
<comment type="function">
    <text evidence="9">Part of the Sec protein translocase complex. Interacts with the SecYEG preprotein conducting channel. SecDF uses the proton motive force (PMF) to complete protein translocation after the ATP-dependent function of SecA.</text>
</comment>
<evidence type="ECO:0000256" key="9">
    <source>
        <dbReference type="HAMAP-Rule" id="MF_01464"/>
    </source>
</evidence>
<comment type="similarity">
    <text evidence="9">Belongs to the SecD/SecF family. SecF subfamily.</text>
</comment>
<keyword evidence="3 9" id="KW-1003">Cell membrane</keyword>
<feature type="transmembrane region" description="Helical" evidence="9">
    <location>
        <begin position="296"/>
        <end position="322"/>
    </location>
</feature>
<name>A0A269PDW7_9CORY</name>
<feature type="transmembrane region" description="Helical" evidence="9">
    <location>
        <begin position="160"/>
        <end position="177"/>
    </location>
</feature>
<sequence length="408" mass="43535">MTSSIANTAPAAQMDRRERLHTEDGAIDFVGRRKLWYSITLGLLVVAVVAMLARGFNLGIDFEGGTKMSMPAGDLVAEEVEDTFVDATGVTPELTQIVGAGDARTLEINSEHLSQEQIDQARQAIFEQYQPKDEKGDVTANAIGDSTVSESWGDTITQRMLLAMLVFVLAAAVYVAVRLQREMALAALTALVVDAVLIMGFYALFGLEVTPAMIIGLLTVLTFSLYDTVIVFDKVKENTSGILDSRRSTYAEQANLAINQTVMRSISTTVISALPIIALMIVAVWMLGVGTLRDLALIQLIGVIEGVFSSLFLATSLLVTFIERRKTFRDHNAAVQAFRNGDTAEHGEGAEGAEGAESIGRTVAEHGKRTVGSISQRTSGEADAAGKGTGADSFGATPGGAATWRPGR</sequence>
<keyword evidence="8 9" id="KW-0472">Membrane</keyword>
<dbReference type="PANTHER" id="PTHR30081:SF8">
    <property type="entry name" value="PROTEIN TRANSLOCASE SUBUNIT SECF"/>
    <property type="match status" value="1"/>
</dbReference>
<evidence type="ECO:0000259" key="11">
    <source>
        <dbReference type="Pfam" id="PF02355"/>
    </source>
</evidence>
<dbReference type="RefSeq" id="WP_095276297.1">
    <property type="nucleotide sequence ID" value="NZ_CP047655.1"/>
</dbReference>
<evidence type="ECO:0000256" key="4">
    <source>
        <dbReference type="ARBA" id="ARBA00022692"/>
    </source>
</evidence>
<feature type="transmembrane region" description="Helical" evidence="9">
    <location>
        <begin position="184"/>
        <end position="205"/>
    </location>
</feature>
<feature type="transmembrane region" description="Helical" evidence="9">
    <location>
        <begin position="35"/>
        <end position="53"/>
    </location>
</feature>
<dbReference type="InterPro" id="IPR022646">
    <property type="entry name" value="SecD/SecF_CS"/>
</dbReference>
<dbReference type="GO" id="GO:0065002">
    <property type="term" value="P:intracellular protein transmembrane transport"/>
    <property type="evidence" value="ECO:0007669"/>
    <property type="project" value="UniProtKB-UniRule"/>
</dbReference>
<evidence type="ECO:0000313" key="12">
    <source>
        <dbReference type="EMBL" id="PAJ70169.1"/>
    </source>
</evidence>
<keyword evidence="5 9" id="KW-0653">Protein transport</keyword>
<dbReference type="InterPro" id="IPR005665">
    <property type="entry name" value="SecF_bac"/>
</dbReference>
<accession>A0A269PDW7</accession>
<dbReference type="InterPro" id="IPR022813">
    <property type="entry name" value="SecD/SecF_arch_bac"/>
</dbReference>
<keyword evidence="2 9" id="KW-0813">Transport</keyword>
<dbReference type="InterPro" id="IPR048634">
    <property type="entry name" value="SecD_SecF_C"/>
</dbReference>
<evidence type="ECO:0000256" key="7">
    <source>
        <dbReference type="ARBA" id="ARBA00023010"/>
    </source>
</evidence>
<evidence type="ECO:0000256" key="1">
    <source>
        <dbReference type="ARBA" id="ARBA00004651"/>
    </source>
</evidence>
<dbReference type="Gene3D" id="1.20.1640.10">
    <property type="entry name" value="Multidrug efflux transporter AcrB transmembrane domain"/>
    <property type="match status" value="1"/>
</dbReference>
<dbReference type="PRINTS" id="PR01755">
    <property type="entry name" value="SECFTRNLCASE"/>
</dbReference>
<comment type="subcellular location">
    <subcellularLocation>
        <location evidence="1 9">Cell membrane</location>
        <topology evidence="1 9">Multi-pass membrane protein</topology>
    </subcellularLocation>
</comment>